<organism evidence="1 2">
    <name type="scientific">Pedobacter planticolens</name>
    <dbReference type="NCBI Taxonomy" id="2679964"/>
    <lineage>
        <taxon>Bacteria</taxon>
        <taxon>Pseudomonadati</taxon>
        <taxon>Bacteroidota</taxon>
        <taxon>Sphingobacteriia</taxon>
        <taxon>Sphingobacteriales</taxon>
        <taxon>Sphingobacteriaceae</taxon>
        <taxon>Pedobacter</taxon>
    </lineage>
</organism>
<evidence type="ECO:0000313" key="1">
    <source>
        <dbReference type="EMBL" id="MBB2144744.1"/>
    </source>
</evidence>
<sequence>MSYLFLLPCYHLLTTISNFNKVKQFKVIYIVIIALIITSCKEPYAPNLTKTNNNLLVIEGFINTGADSTLINLSKTVLVDNKNTASPELNATVTVESDANNTYLLKDIGKGLYVSAGLNLDNSKKYRLRIKTSKGTVYISDFVEPKVAPPIDDVVWDIKDDGVQIYVNTHDNTNNSKYYRWEYNDTWEFQAEYYSMYISNGKDVVDRNQLTDNIFTCWAGGKSSNVLIGSSIKSEKDIIHKSPLTFIPTDAEKISVKYSILVKQMVLTKDAYDFWERLKKNTENLGSIFDAQPSQLTGNVHNAADLSEPVIGYIGAGTTQTKRIFIAKNKLPSWTRKYPYACYPLDSIFIISPKTGSRDEDKFFHTKIMVPIEEIKINNVIVAHKGTTKECGDCTIRGVNKRPTFWD</sequence>
<protein>
    <submittedName>
        <fullName evidence="1">DUF4249 family protein</fullName>
    </submittedName>
</protein>
<dbReference type="Proteomes" id="UP000601055">
    <property type="component" value="Unassembled WGS sequence"/>
</dbReference>
<comment type="caution">
    <text evidence="1">The sequence shown here is derived from an EMBL/GenBank/DDBJ whole genome shotgun (WGS) entry which is preliminary data.</text>
</comment>
<dbReference type="AlphaFoldDB" id="A0A923DZC1"/>
<proteinExistence type="predicted"/>
<gene>
    <name evidence="1" type="ORF">GM921_04570</name>
</gene>
<accession>A0A923DZC1</accession>
<evidence type="ECO:0000313" key="2">
    <source>
        <dbReference type="Proteomes" id="UP000601055"/>
    </source>
</evidence>
<dbReference type="InterPro" id="IPR025345">
    <property type="entry name" value="DUF4249"/>
</dbReference>
<dbReference type="Pfam" id="PF14054">
    <property type="entry name" value="DUF4249"/>
    <property type="match status" value="1"/>
</dbReference>
<reference evidence="1" key="1">
    <citation type="submission" date="2019-11" db="EMBL/GenBank/DDBJ databases">
        <title>Description of Pedobacter sp. LMG 31464T.</title>
        <authorList>
            <person name="Carlier A."/>
            <person name="Qi S."/>
            <person name="Vandamme P."/>
        </authorList>
    </citation>
    <scope>NUCLEOTIDE SEQUENCE</scope>
    <source>
        <strain evidence="1">LMG 31464</strain>
    </source>
</reference>
<name>A0A923DZC1_9SPHI</name>
<keyword evidence="2" id="KW-1185">Reference proteome</keyword>
<dbReference type="EMBL" id="WNXD01000001">
    <property type="protein sequence ID" value="MBB2144744.1"/>
    <property type="molecule type" value="Genomic_DNA"/>
</dbReference>